<proteinExistence type="predicted"/>
<evidence type="ECO:0000313" key="1">
    <source>
        <dbReference type="Proteomes" id="UP000887574"/>
    </source>
</evidence>
<evidence type="ECO:0000313" key="2">
    <source>
        <dbReference type="WBParaSite" id="jg2512"/>
    </source>
</evidence>
<organism evidence="1 2">
    <name type="scientific">Ditylenchus dipsaci</name>
    <dbReference type="NCBI Taxonomy" id="166011"/>
    <lineage>
        <taxon>Eukaryota</taxon>
        <taxon>Metazoa</taxon>
        <taxon>Ecdysozoa</taxon>
        <taxon>Nematoda</taxon>
        <taxon>Chromadorea</taxon>
        <taxon>Rhabditida</taxon>
        <taxon>Tylenchina</taxon>
        <taxon>Tylenchomorpha</taxon>
        <taxon>Sphaerularioidea</taxon>
        <taxon>Anguinidae</taxon>
        <taxon>Anguininae</taxon>
        <taxon>Ditylenchus</taxon>
    </lineage>
</organism>
<protein>
    <submittedName>
        <fullName evidence="2">Uncharacterized protein</fullName>
    </submittedName>
</protein>
<keyword evidence="1" id="KW-1185">Reference proteome</keyword>
<accession>A0A915DZJ9</accession>
<name>A0A915DZJ9_9BILA</name>
<reference evidence="2" key="1">
    <citation type="submission" date="2022-11" db="UniProtKB">
        <authorList>
            <consortium name="WormBaseParasite"/>
        </authorList>
    </citation>
    <scope>IDENTIFICATION</scope>
</reference>
<dbReference type="AlphaFoldDB" id="A0A915DZJ9"/>
<dbReference type="Proteomes" id="UP000887574">
    <property type="component" value="Unplaced"/>
</dbReference>
<dbReference type="WBParaSite" id="jg2512">
    <property type="protein sequence ID" value="jg2512"/>
    <property type="gene ID" value="jg2512"/>
</dbReference>
<sequence>MSCMSTVGFGNIASTTFSEKVFGVCIDDNFGFAIRSYFWPHDHHYSANDVSTVRYHEMISNKSFLTNTLAFASPLMAVYGLWRCFRGFGLRLIRGDTRRRSCCHLGKGMSLETFWSTTKTNLMHVLTFTKAFANSFARNLVLTYNLTNRLKFRKVLDVKRELEWTRGEKNEKMELSEDHPVRKLLQKCRKDTR</sequence>